<dbReference type="Pfam" id="PF10977">
    <property type="entry name" value="DUF2797"/>
    <property type="match status" value="1"/>
</dbReference>
<dbReference type="InterPro" id="IPR021246">
    <property type="entry name" value="DUF2797"/>
</dbReference>
<dbReference type="AlphaFoldDB" id="A0A9X3ITZ0"/>
<dbReference type="EMBL" id="JAPNOA010000054">
    <property type="protein sequence ID" value="MCY0966399.1"/>
    <property type="molecule type" value="Genomic_DNA"/>
</dbReference>
<dbReference type="RefSeq" id="WP_283174609.1">
    <property type="nucleotide sequence ID" value="NZ_JAPNOA010000054.1"/>
</dbReference>
<name>A0A9X3ITZ0_9GAMM</name>
<organism evidence="1 2">
    <name type="scientific">Parathalassolituus penaei</name>
    <dbReference type="NCBI Taxonomy" id="2997323"/>
    <lineage>
        <taxon>Bacteria</taxon>
        <taxon>Pseudomonadati</taxon>
        <taxon>Pseudomonadota</taxon>
        <taxon>Gammaproteobacteria</taxon>
        <taxon>Oceanospirillales</taxon>
        <taxon>Oceanospirillaceae</taxon>
        <taxon>Parathalassolituus</taxon>
    </lineage>
</organism>
<evidence type="ECO:0000313" key="1">
    <source>
        <dbReference type="EMBL" id="MCY0966399.1"/>
    </source>
</evidence>
<dbReference type="Proteomes" id="UP001150830">
    <property type="component" value="Unassembled WGS sequence"/>
</dbReference>
<keyword evidence="2" id="KW-1185">Reference proteome</keyword>
<sequence>MSIRMAGLLRKMAAHATLRPSGNIHDVSYDLRLDEQRQPLTSWLGQRIELAFSGRIFCCNCGRQTRQSFSQGYCYPCFSKLAACDRCMMSPELCHYAQGTCREPQWAEEVCFRPHFVYLANSSGIKVGITREGQVPVRWLDQGAVQGMCIARVSSRRLSGLIESRLRQHVPDKTNWRTMLKGQNPDLDLGEAARPLVALLQETGVDDSDGAGIEWLLPQPLQFEYPVLQYPVKVASLNPEKTPVVSGRLLGIKGQYLILDSGVINLRKYNSYELSVALHDD</sequence>
<accession>A0A9X3ITZ0</accession>
<protein>
    <submittedName>
        <fullName evidence="1">DUF2797 domain-containing protein</fullName>
    </submittedName>
</protein>
<evidence type="ECO:0000313" key="2">
    <source>
        <dbReference type="Proteomes" id="UP001150830"/>
    </source>
</evidence>
<proteinExistence type="predicted"/>
<comment type="caution">
    <text evidence="1">The sequence shown here is derived from an EMBL/GenBank/DDBJ whole genome shotgun (WGS) entry which is preliminary data.</text>
</comment>
<gene>
    <name evidence="1" type="ORF">OUO13_14480</name>
</gene>
<reference evidence="1" key="1">
    <citation type="submission" date="2022-11" db="EMBL/GenBank/DDBJ databases">
        <title>Parathalassolutuus dongxingensis gen. nov., sp. nov., a novel member of family Oceanospirillaceae isolated from a coastal shrimp pond in Guangxi, China.</title>
        <authorList>
            <person name="Chen H."/>
        </authorList>
    </citation>
    <scope>NUCLEOTIDE SEQUENCE</scope>
    <source>
        <strain evidence="1">G-43</strain>
    </source>
</reference>